<dbReference type="SUPFAM" id="SSF46955">
    <property type="entry name" value="Putative DNA-binding domain"/>
    <property type="match status" value="1"/>
</dbReference>
<gene>
    <name evidence="2" type="ORF">HNR61_001460</name>
</gene>
<feature type="region of interest" description="Disordered" evidence="1">
    <location>
        <begin position="98"/>
        <end position="126"/>
    </location>
</feature>
<sequence length="150" mass="16321">MRIGELSRRDSGYREYREEDAATVRGSRLMLAAGLNTATIRGLLPCMADDGGAPAPACDGMLPDLHRERERLSAAAADVLAARDRLDALIRATSRLDPATRRRATRWSRSASVPAPPRSGPERGAHPVAGVRENHFCAEWWAAQMLTSST</sequence>
<proteinExistence type="predicted"/>
<evidence type="ECO:0000256" key="1">
    <source>
        <dbReference type="SAM" id="MobiDB-lite"/>
    </source>
</evidence>
<organism evidence="2 3">
    <name type="scientific">Actinomadura namibiensis</name>
    <dbReference type="NCBI Taxonomy" id="182080"/>
    <lineage>
        <taxon>Bacteria</taxon>
        <taxon>Bacillati</taxon>
        <taxon>Actinomycetota</taxon>
        <taxon>Actinomycetes</taxon>
        <taxon>Streptosporangiales</taxon>
        <taxon>Thermomonosporaceae</taxon>
        <taxon>Actinomadura</taxon>
    </lineage>
</organism>
<dbReference type="Gene3D" id="1.10.1660.10">
    <property type="match status" value="1"/>
</dbReference>
<name>A0A7W3LKP4_ACTNM</name>
<evidence type="ECO:0000313" key="3">
    <source>
        <dbReference type="Proteomes" id="UP000572680"/>
    </source>
</evidence>
<dbReference type="EMBL" id="JACJIA010000002">
    <property type="protein sequence ID" value="MBA8949847.1"/>
    <property type="molecule type" value="Genomic_DNA"/>
</dbReference>
<reference evidence="2 3" key="1">
    <citation type="submission" date="2020-08" db="EMBL/GenBank/DDBJ databases">
        <title>Genomic Encyclopedia of Type Strains, Phase IV (KMG-IV): sequencing the most valuable type-strain genomes for metagenomic binning, comparative biology and taxonomic classification.</title>
        <authorList>
            <person name="Goeker M."/>
        </authorList>
    </citation>
    <scope>NUCLEOTIDE SEQUENCE [LARGE SCALE GENOMIC DNA]</scope>
    <source>
        <strain evidence="2 3">DSM 44197</strain>
    </source>
</reference>
<dbReference type="InterPro" id="IPR009061">
    <property type="entry name" value="DNA-bd_dom_put_sf"/>
</dbReference>
<protein>
    <submittedName>
        <fullName evidence="2">DNA-binding transcriptional MerR regulator</fullName>
    </submittedName>
</protein>
<keyword evidence="2" id="KW-0238">DNA-binding</keyword>
<dbReference type="GO" id="GO:0003677">
    <property type="term" value="F:DNA binding"/>
    <property type="evidence" value="ECO:0007669"/>
    <property type="project" value="UniProtKB-KW"/>
</dbReference>
<comment type="caution">
    <text evidence="2">The sequence shown here is derived from an EMBL/GenBank/DDBJ whole genome shotgun (WGS) entry which is preliminary data.</text>
</comment>
<evidence type="ECO:0000313" key="2">
    <source>
        <dbReference type="EMBL" id="MBA8949847.1"/>
    </source>
</evidence>
<accession>A0A7W3LKP4</accession>
<keyword evidence="3" id="KW-1185">Reference proteome</keyword>
<dbReference type="AlphaFoldDB" id="A0A7W3LKP4"/>
<dbReference type="RefSeq" id="WP_182842354.1">
    <property type="nucleotide sequence ID" value="NZ_BAAALP010000096.1"/>
</dbReference>
<dbReference type="Proteomes" id="UP000572680">
    <property type="component" value="Unassembled WGS sequence"/>
</dbReference>